<reference evidence="1" key="1">
    <citation type="submission" date="2021-01" db="EMBL/GenBank/DDBJ databases">
        <title>Phytophthora aleatoria, a newly-described species from Pinus radiata is distinct from Phytophthora cactorum isolates based on comparative genomics.</title>
        <authorList>
            <person name="Mcdougal R."/>
            <person name="Panda P."/>
            <person name="Williams N."/>
            <person name="Studholme D.J."/>
        </authorList>
    </citation>
    <scope>NUCLEOTIDE SEQUENCE</scope>
    <source>
        <strain evidence="1">NZFS 3830</strain>
    </source>
</reference>
<comment type="caution">
    <text evidence="1">The sequence shown here is derived from an EMBL/GenBank/DDBJ whole genome shotgun (WGS) entry which is preliminary data.</text>
</comment>
<dbReference type="EMBL" id="JAENGZ010002595">
    <property type="protein sequence ID" value="KAG6943339.1"/>
    <property type="molecule type" value="Genomic_DNA"/>
</dbReference>
<sequence>LLQWSSAALNVEASVREEQVLGHGYKRQRHVSLVQASPTAADCAITLIQMYGTDKDHTLGVELGALGLGMLEDWICATYLVAVLWLIAFNLSQTLEASSDSMTPQTFIT</sequence>
<dbReference type="OrthoDB" id="119097at2759"/>
<dbReference type="VEuPathDB" id="FungiDB:PC110_g2164"/>
<organism evidence="1 2">
    <name type="scientific">Phytophthora cactorum</name>
    <dbReference type="NCBI Taxonomy" id="29920"/>
    <lineage>
        <taxon>Eukaryota</taxon>
        <taxon>Sar</taxon>
        <taxon>Stramenopiles</taxon>
        <taxon>Oomycota</taxon>
        <taxon>Peronosporomycetes</taxon>
        <taxon>Peronosporales</taxon>
        <taxon>Peronosporaceae</taxon>
        <taxon>Phytophthora</taxon>
    </lineage>
</organism>
<feature type="non-terminal residue" evidence="1">
    <location>
        <position position="1"/>
    </location>
</feature>
<proteinExistence type="predicted"/>
<gene>
    <name evidence="1" type="ORF">JG687_00018527</name>
</gene>
<name>A0A8T1TQE2_9STRA</name>
<evidence type="ECO:0000313" key="2">
    <source>
        <dbReference type="Proteomes" id="UP000688947"/>
    </source>
</evidence>
<dbReference type="AlphaFoldDB" id="A0A8T1TQE2"/>
<dbReference type="Proteomes" id="UP000688947">
    <property type="component" value="Unassembled WGS sequence"/>
</dbReference>
<protein>
    <submittedName>
        <fullName evidence="1">Uncharacterized protein</fullName>
    </submittedName>
</protein>
<accession>A0A8T1TQE2</accession>
<evidence type="ECO:0000313" key="1">
    <source>
        <dbReference type="EMBL" id="KAG6943339.1"/>
    </source>
</evidence>